<dbReference type="InterPro" id="IPR000073">
    <property type="entry name" value="AB_hydrolase_1"/>
</dbReference>
<dbReference type="PANTHER" id="PTHR43433">
    <property type="entry name" value="HYDROLASE, ALPHA/BETA FOLD FAMILY PROTEIN"/>
    <property type="match status" value="1"/>
</dbReference>
<keyword evidence="3" id="KW-1185">Reference proteome</keyword>
<evidence type="ECO:0000313" key="2">
    <source>
        <dbReference type="EMBL" id="RSZ60754.1"/>
    </source>
</evidence>
<name>A0A430HTG8_9BURK</name>
<proteinExistence type="predicted"/>
<dbReference type="Proteomes" id="UP000278085">
    <property type="component" value="Unassembled WGS sequence"/>
</dbReference>
<protein>
    <submittedName>
        <fullName evidence="2">Alpha/beta hydrolase</fullName>
    </submittedName>
</protein>
<dbReference type="Gene3D" id="3.40.50.1820">
    <property type="entry name" value="alpha/beta hydrolase"/>
    <property type="match status" value="1"/>
</dbReference>
<feature type="domain" description="AB hydrolase-1" evidence="1">
    <location>
        <begin position="78"/>
        <end position="155"/>
    </location>
</feature>
<dbReference type="OrthoDB" id="9801400at2"/>
<comment type="caution">
    <text evidence="2">The sequence shown here is derived from an EMBL/GenBank/DDBJ whole genome shotgun (WGS) entry which is preliminary data.</text>
</comment>
<accession>A0A430HTG8</accession>
<keyword evidence="2" id="KW-0378">Hydrolase</keyword>
<dbReference type="Pfam" id="PF00561">
    <property type="entry name" value="Abhydrolase_1"/>
    <property type="match status" value="1"/>
</dbReference>
<evidence type="ECO:0000259" key="1">
    <source>
        <dbReference type="Pfam" id="PF00561"/>
    </source>
</evidence>
<dbReference type="PANTHER" id="PTHR43433:SF5">
    <property type="entry name" value="AB HYDROLASE-1 DOMAIN-CONTAINING PROTEIN"/>
    <property type="match status" value="1"/>
</dbReference>
<reference evidence="2 3" key="1">
    <citation type="submission" date="2018-12" db="EMBL/GenBank/DDBJ databases">
        <authorList>
            <person name="Yang E."/>
        </authorList>
    </citation>
    <scope>NUCLEOTIDE SEQUENCE [LARGE SCALE GENOMIC DNA]</scope>
    <source>
        <strain evidence="2 3">SOD</strain>
    </source>
</reference>
<dbReference type="InterPro" id="IPR029058">
    <property type="entry name" value="AB_hydrolase_fold"/>
</dbReference>
<dbReference type="AlphaFoldDB" id="A0A430HTG8"/>
<dbReference type="SUPFAM" id="SSF53474">
    <property type="entry name" value="alpha/beta-Hydrolases"/>
    <property type="match status" value="1"/>
</dbReference>
<dbReference type="InterPro" id="IPR050471">
    <property type="entry name" value="AB_hydrolase"/>
</dbReference>
<evidence type="ECO:0000313" key="3">
    <source>
        <dbReference type="Proteomes" id="UP000278085"/>
    </source>
</evidence>
<dbReference type="EMBL" id="RXLQ01000001">
    <property type="protein sequence ID" value="RSZ60754.1"/>
    <property type="molecule type" value="Genomic_DNA"/>
</dbReference>
<dbReference type="GO" id="GO:0016787">
    <property type="term" value="F:hydrolase activity"/>
    <property type="evidence" value="ECO:0007669"/>
    <property type="project" value="UniProtKB-KW"/>
</dbReference>
<sequence>MHRRGRRRATLRLPYPVSRIPYPVSSAPIAPAMTLHPSGLNIHIAGAGPSFLWAHGMMGSMAAEDALGILRWDRFPATWRLLRYDARGHGASAASTDPRQHTWPQLARDMLAVADAGAAASFVGGGWSMGCATVLHAALQAPARIQGLVLMLPPAVWEGRSAQAALYRRALRLCQAVGPARFARLAATDAGLPPWLLQAAPRMGAAMRDATLRMAAPSIPCLFEGAARSDLPPREALAALAAVPALIVAWPGDPAHPLAAARELHRLLPRSSLLIAATHDEVLGIPDALQRFLRTIGAPEASTLTGSV</sequence>
<gene>
    <name evidence="2" type="ORF">EJB06_01035</name>
</gene>
<organism evidence="2 3">
    <name type="scientific">Massilia atriviolacea</name>
    <dbReference type="NCBI Taxonomy" id="2495579"/>
    <lineage>
        <taxon>Bacteria</taxon>
        <taxon>Pseudomonadati</taxon>
        <taxon>Pseudomonadota</taxon>
        <taxon>Betaproteobacteria</taxon>
        <taxon>Burkholderiales</taxon>
        <taxon>Oxalobacteraceae</taxon>
        <taxon>Telluria group</taxon>
        <taxon>Massilia</taxon>
    </lineage>
</organism>